<sequence length="369" mass="40713">PAGTSLEIRTRSGDELIQIPHFLNSAGREISEALWERSRPENRGPIRVEELPGPDWSPWSAPYLETGRPYRSPSPRRMTLVQARLRTFQPLRAAAIRRITLALAPPLVDMAVAEVTPTRRVDPGRERDFTLYLRVERQPGDPGFGSVRLRSSSAAAIDVTGVRLGSDNELRFDQAETLWPGALEVNRLDDGDAFDLPADVDLSGRIMEFRFRTSVFLPSTTFSLELVSADGERLQQVDVGDATTLVSSNQLVVVSKLEGLPLLGPLEIDSPVFTPNGDGIHDETEVLITVFQLQGQRAVHMRIHDLSGRQVRELSFTPPSPSGQHRVVWDGRDDSNRLVVPGIYVIRVDIPTDAGASGTSAVRTLSVVY</sequence>
<feature type="domain" description="FlgD/Vpr Ig-like" evidence="1">
    <location>
        <begin position="296"/>
        <end position="348"/>
    </location>
</feature>
<protein>
    <recommendedName>
        <fullName evidence="1">FlgD/Vpr Ig-like domain-containing protein</fullName>
    </recommendedName>
</protein>
<proteinExistence type="predicted"/>
<dbReference type="AlphaFoldDB" id="A0A382MN71"/>
<organism evidence="2">
    <name type="scientific">marine metagenome</name>
    <dbReference type="NCBI Taxonomy" id="408172"/>
    <lineage>
        <taxon>unclassified sequences</taxon>
        <taxon>metagenomes</taxon>
        <taxon>ecological metagenomes</taxon>
    </lineage>
</organism>
<reference evidence="2" key="1">
    <citation type="submission" date="2018-05" db="EMBL/GenBank/DDBJ databases">
        <authorList>
            <person name="Lanie J.A."/>
            <person name="Ng W.-L."/>
            <person name="Kazmierczak K.M."/>
            <person name="Andrzejewski T.M."/>
            <person name="Davidsen T.M."/>
            <person name="Wayne K.J."/>
            <person name="Tettelin H."/>
            <person name="Glass J.I."/>
            <person name="Rusch D."/>
            <person name="Podicherti R."/>
            <person name="Tsui H.-C.T."/>
            <person name="Winkler M.E."/>
        </authorList>
    </citation>
    <scope>NUCLEOTIDE SEQUENCE</scope>
</reference>
<gene>
    <name evidence="2" type="ORF">METZ01_LOCUS302772</name>
</gene>
<evidence type="ECO:0000313" key="2">
    <source>
        <dbReference type="EMBL" id="SVC49918.1"/>
    </source>
</evidence>
<dbReference type="EMBL" id="UINC01094569">
    <property type="protein sequence ID" value="SVC49918.1"/>
    <property type="molecule type" value="Genomic_DNA"/>
</dbReference>
<dbReference type="InterPro" id="IPR025965">
    <property type="entry name" value="FlgD/Vpr_Ig-like"/>
</dbReference>
<accession>A0A382MN71</accession>
<evidence type="ECO:0000259" key="1">
    <source>
        <dbReference type="Pfam" id="PF13860"/>
    </source>
</evidence>
<feature type="non-terminal residue" evidence="2">
    <location>
        <position position="1"/>
    </location>
</feature>
<dbReference type="Pfam" id="PF13860">
    <property type="entry name" value="FlgD_ig"/>
    <property type="match status" value="1"/>
</dbReference>
<dbReference type="Gene3D" id="2.60.40.4070">
    <property type="match status" value="1"/>
</dbReference>
<name>A0A382MN71_9ZZZZ</name>